<organism evidence="2 3">
    <name type="scientific">Allopseudospirillum japonicum</name>
    <dbReference type="NCBI Taxonomy" id="64971"/>
    <lineage>
        <taxon>Bacteria</taxon>
        <taxon>Pseudomonadati</taxon>
        <taxon>Pseudomonadota</taxon>
        <taxon>Gammaproteobacteria</taxon>
        <taxon>Oceanospirillales</taxon>
        <taxon>Oceanospirillaceae</taxon>
        <taxon>Allopseudospirillum</taxon>
    </lineage>
</organism>
<dbReference type="EMBL" id="FNYH01000001">
    <property type="protein sequence ID" value="SEI38430.1"/>
    <property type="molecule type" value="Genomic_DNA"/>
</dbReference>
<proteinExistence type="predicted"/>
<reference evidence="3" key="1">
    <citation type="submission" date="2016-10" db="EMBL/GenBank/DDBJ databases">
        <authorList>
            <person name="Varghese N."/>
            <person name="Submissions S."/>
        </authorList>
    </citation>
    <scope>NUCLEOTIDE SEQUENCE [LARGE SCALE GENOMIC DNA]</scope>
    <source>
        <strain evidence="3">DSM 7165</strain>
    </source>
</reference>
<gene>
    <name evidence="2" type="ORF">SAMN05421831_101150</name>
</gene>
<feature type="region of interest" description="Disordered" evidence="1">
    <location>
        <begin position="1"/>
        <end position="72"/>
    </location>
</feature>
<protein>
    <submittedName>
        <fullName evidence="2">Uncharacterized protein</fullName>
    </submittedName>
</protein>
<dbReference type="OrthoDB" id="6183717at2"/>
<accession>A0A1H6QG29</accession>
<sequence length="72" mass="8349">MTRRKKTRSLADRVNLKTGRKSDFKSLRQREAEKGDPAPLTRFALKKRKQRQQQAARKQARLQAAETKVTPS</sequence>
<keyword evidence="3" id="KW-1185">Reference proteome</keyword>
<dbReference type="AlphaFoldDB" id="A0A1H6QG29"/>
<evidence type="ECO:0000313" key="2">
    <source>
        <dbReference type="EMBL" id="SEI38430.1"/>
    </source>
</evidence>
<dbReference type="Proteomes" id="UP000242999">
    <property type="component" value="Unassembled WGS sequence"/>
</dbReference>
<evidence type="ECO:0000256" key="1">
    <source>
        <dbReference type="SAM" id="MobiDB-lite"/>
    </source>
</evidence>
<feature type="compositionally biased region" description="Low complexity" evidence="1">
    <location>
        <begin position="52"/>
        <end position="65"/>
    </location>
</feature>
<name>A0A1H6QG29_9GAMM</name>
<feature type="compositionally biased region" description="Basic and acidic residues" evidence="1">
    <location>
        <begin position="9"/>
        <end position="36"/>
    </location>
</feature>
<dbReference type="RefSeq" id="WP_093307868.1">
    <property type="nucleotide sequence ID" value="NZ_FNYH01000001.1"/>
</dbReference>
<evidence type="ECO:0000313" key="3">
    <source>
        <dbReference type="Proteomes" id="UP000242999"/>
    </source>
</evidence>